<evidence type="ECO:0000256" key="1">
    <source>
        <dbReference type="SAM" id="SignalP"/>
    </source>
</evidence>
<gene>
    <name evidence="2" type="ORF">D7223_32220</name>
</gene>
<accession>A0A3A9YQP6</accession>
<dbReference type="AlphaFoldDB" id="A0A3A9YQP6"/>
<keyword evidence="1" id="KW-0732">Signal</keyword>
<name>A0A3A9YQP6_9ACTN</name>
<dbReference type="EMBL" id="RBAK01000027">
    <property type="protein sequence ID" value="RKN37677.1"/>
    <property type="molecule type" value="Genomic_DNA"/>
</dbReference>
<evidence type="ECO:0000313" key="3">
    <source>
        <dbReference type="Proteomes" id="UP000281726"/>
    </source>
</evidence>
<proteinExistence type="predicted"/>
<feature type="chain" id="PRO_5039387048" evidence="1">
    <location>
        <begin position="24"/>
        <end position="104"/>
    </location>
</feature>
<feature type="signal peptide" evidence="1">
    <location>
        <begin position="1"/>
        <end position="23"/>
    </location>
</feature>
<sequence length="104" mass="11239">MSTYHVTMTLMAAPLATSLRTFAGLIAQVQADLHEWAAHNAANNVVVQPDPTTHTFVVQLHARTSTLATAVYLAERAVLNAAATEQTSWRVEILRAAAYPLVTP</sequence>
<evidence type="ECO:0000313" key="2">
    <source>
        <dbReference type="EMBL" id="RKN37677.1"/>
    </source>
</evidence>
<protein>
    <submittedName>
        <fullName evidence="2">Uncharacterized protein</fullName>
    </submittedName>
</protein>
<keyword evidence="3" id="KW-1185">Reference proteome</keyword>
<reference evidence="2 3" key="1">
    <citation type="journal article" date="2004" name="Syst. Appl. Microbiol.">
        <title>Cryptoendolithic actinomycetes from antarctic sandstone rock samples: Micromonospora endolithica sp. nov. and two isolates related to Micromonospora coerulea Jensen 1932.</title>
        <authorList>
            <person name="Hirsch P."/>
            <person name="Mevs U."/>
            <person name="Kroppenstedt R.M."/>
            <person name="Schumann P."/>
            <person name="Stackebrandt E."/>
        </authorList>
    </citation>
    <scope>NUCLEOTIDE SEQUENCE [LARGE SCALE GENOMIC DNA]</scope>
    <source>
        <strain evidence="2 3">JCM 12677</strain>
    </source>
</reference>
<comment type="caution">
    <text evidence="2">The sequence shown here is derived from an EMBL/GenBank/DDBJ whole genome shotgun (WGS) entry which is preliminary data.</text>
</comment>
<organism evidence="2 3">
    <name type="scientific">Micromonospora endolithica</name>
    <dbReference type="NCBI Taxonomy" id="230091"/>
    <lineage>
        <taxon>Bacteria</taxon>
        <taxon>Bacillati</taxon>
        <taxon>Actinomycetota</taxon>
        <taxon>Actinomycetes</taxon>
        <taxon>Micromonosporales</taxon>
        <taxon>Micromonosporaceae</taxon>
        <taxon>Micromonospora</taxon>
    </lineage>
</organism>
<dbReference type="Proteomes" id="UP000281726">
    <property type="component" value="Unassembled WGS sequence"/>
</dbReference>